<protein>
    <recommendedName>
        <fullName evidence="4">F-box domain-containing protein</fullName>
    </recommendedName>
</protein>
<dbReference type="Proteomes" id="UP001465976">
    <property type="component" value="Unassembled WGS sequence"/>
</dbReference>
<keyword evidence="3" id="KW-1185">Reference proteome</keyword>
<organism evidence="2 3">
    <name type="scientific">Marasmius crinis-equi</name>
    <dbReference type="NCBI Taxonomy" id="585013"/>
    <lineage>
        <taxon>Eukaryota</taxon>
        <taxon>Fungi</taxon>
        <taxon>Dikarya</taxon>
        <taxon>Basidiomycota</taxon>
        <taxon>Agaricomycotina</taxon>
        <taxon>Agaricomycetes</taxon>
        <taxon>Agaricomycetidae</taxon>
        <taxon>Agaricales</taxon>
        <taxon>Marasmiineae</taxon>
        <taxon>Marasmiaceae</taxon>
        <taxon>Marasmius</taxon>
    </lineage>
</organism>
<gene>
    <name evidence="2" type="ORF">V5O48_014928</name>
</gene>
<evidence type="ECO:0000256" key="1">
    <source>
        <dbReference type="SAM" id="MobiDB-lite"/>
    </source>
</evidence>
<evidence type="ECO:0000313" key="2">
    <source>
        <dbReference type="EMBL" id="KAL0567064.1"/>
    </source>
</evidence>
<dbReference type="SUPFAM" id="SSF52047">
    <property type="entry name" value="RNI-like"/>
    <property type="match status" value="1"/>
</dbReference>
<reference evidence="2 3" key="1">
    <citation type="submission" date="2024-02" db="EMBL/GenBank/DDBJ databases">
        <title>A draft genome for the cacao thread blight pathogen Marasmius crinis-equi.</title>
        <authorList>
            <person name="Cohen S.P."/>
            <person name="Baruah I.K."/>
            <person name="Amoako-Attah I."/>
            <person name="Bukari Y."/>
            <person name="Meinhardt L.W."/>
            <person name="Bailey B.A."/>
        </authorList>
    </citation>
    <scope>NUCLEOTIDE SEQUENCE [LARGE SCALE GENOMIC DNA]</scope>
    <source>
        <strain evidence="2 3">GH-76</strain>
    </source>
</reference>
<evidence type="ECO:0000313" key="3">
    <source>
        <dbReference type="Proteomes" id="UP001465976"/>
    </source>
</evidence>
<proteinExistence type="predicted"/>
<dbReference type="InterPro" id="IPR032675">
    <property type="entry name" value="LRR_dom_sf"/>
</dbReference>
<sequence length="609" mass="69313">MADVTEQLAGDTQGRDQKDSVGNRVRELEEGIVRLQTEIDEHKATITLLEAKQEWMKKSVRVGRSLLAPIRRVPREILFRIFSARCKGRSRLDILRRIYEVTQIPQAKQDWMEELESVRAGKSMQAPIRRIPHDILRYIFSICCEGGTKLEMPRWSHVQRPAPIVLSKVCALWRATAISHRTLWSDLHFIFERVGIYEGKRCLRITKMFLERAGNTPLRLTFRTTNGTRSPELTGTFTDRLLETLCARASQWSSIRFIDIPSSFVRRSAFGAVMRTQLRNLHTIRVDELDSKDPFFTLDFLGFQEGDEDKQHQCPALRNAELSLRLERPHDLPVPRIPWSQLVSLTLTTYSAAPTPSEILPLCSSLTELKISMYGNRVLPDNDFQHTLPSLRSLTITDICRDSTIFPHFLRLFTFPQLISLNIHAARTGSLLRDAEMTPLIDFLVSSTPSLVALSLVCSAGLHVQQACHLLQHLPNLTSLNLHETFWHVHSFRPRTTFLLKQLIRASSVPSSTVDFLPHLSDLTITLPSEIFYDEHLELLGAAVRSRSISSRELAAEPGVDYLRSVEVQLSEVPTLRLPVEALRELESLRDEGLRVKLPFLLSAGEGKS</sequence>
<name>A0ABR3EVZ9_9AGAR</name>
<feature type="region of interest" description="Disordered" evidence="1">
    <location>
        <begin position="1"/>
        <end position="21"/>
    </location>
</feature>
<accession>A0ABR3EVZ9</accession>
<dbReference type="Gene3D" id="3.80.10.10">
    <property type="entry name" value="Ribonuclease Inhibitor"/>
    <property type="match status" value="1"/>
</dbReference>
<comment type="caution">
    <text evidence="2">The sequence shown here is derived from an EMBL/GenBank/DDBJ whole genome shotgun (WGS) entry which is preliminary data.</text>
</comment>
<dbReference type="EMBL" id="JBAHYK010001685">
    <property type="protein sequence ID" value="KAL0567064.1"/>
    <property type="molecule type" value="Genomic_DNA"/>
</dbReference>
<evidence type="ECO:0008006" key="4">
    <source>
        <dbReference type="Google" id="ProtNLM"/>
    </source>
</evidence>